<proteinExistence type="inferred from homology"/>
<evidence type="ECO:0000313" key="10">
    <source>
        <dbReference type="Proteomes" id="UP000291301"/>
    </source>
</evidence>
<protein>
    <recommendedName>
        <fullName evidence="4">Flagellar hook-associated protein 1</fullName>
    </recommendedName>
</protein>
<reference evidence="9 10" key="1">
    <citation type="journal article" date="2015" name="Antonie Van Leeuwenhoek">
        <title>Oricola cellulosilytica gen. nov., sp. nov., a cellulose-degrading bacterium of the family Phyllobacteriaceae isolated from surface seashore water, and emended descriptions of Mesorhizobium loti and Phyllobacterium myrsinacearum.</title>
        <authorList>
            <person name="Hameed A."/>
            <person name="Shahina M."/>
            <person name="Lai W.A."/>
            <person name="Lin S.Y."/>
            <person name="Young L.S."/>
            <person name="Liu Y.C."/>
            <person name="Hsu Y.H."/>
            <person name="Young C.C."/>
        </authorList>
    </citation>
    <scope>NUCLEOTIDE SEQUENCE [LARGE SCALE GENOMIC DNA]</scope>
    <source>
        <strain evidence="9 10">KCTC 52183</strain>
    </source>
</reference>
<dbReference type="AlphaFoldDB" id="A0A4R0PEI7"/>
<dbReference type="GO" id="GO:0009424">
    <property type="term" value="C:bacterial-type flagellum hook"/>
    <property type="evidence" value="ECO:0007669"/>
    <property type="project" value="InterPro"/>
</dbReference>
<dbReference type="GO" id="GO:0005576">
    <property type="term" value="C:extracellular region"/>
    <property type="evidence" value="ECO:0007669"/>
    <property type="project" value="UniProtKB-SubCell"/>
</dbReference>
<evidence type="ECO:0000259" key="8">
    <source>
        <dbReference type="Pfam" id="PF22638"/>
    </source>
</evidence>
<dbReference type="SUPFAM" id="SSF64518">
    <property type="entry name" value="Phase 1 flagellin"/>
    <property type="match status" value="1"/>
</dbReference>
<name>A0A4R0PEI7_9HYPH</name>
<organism evidence="9 10">
    <name type="scientific">Oricola cellulosilytica</name>
    <dbReference type="NCBI Taxonomy" id="1429082"/>
    <lineage>
        <taxon>Bacteria</taxon>
        <taxon>Pseudomonadati</taxon>
        <taxon>Pseudomonadota</taxon>
        <taxon>Alphaproteobacteria</taxon>
        <taxon>Hyphomicrobiales</taxon>
        <taxon>Ahrensiaceae</taxon>
        <taxon>Oricola</taxon>
    </lineage>
</organism>
<comment type="caution">
    <text evidence="9">The sequence shown here is derived from an EMBL/GenBank/DDBJ whole genome shotgun (WGS) entry which is preliminary data.</text>
</comment>
<dbReference type="InterPro" id="IPR010930">
    <property type="entry name" value="Flg_bb/hook_C_dom"/>
</dbReference>
<evidence type="ECO:0000313" key="9">
    <source>
        <dbReference type="EMBL" id="TCD16216.1"/>
    </source>
</evidence>
<dbReference type="InterPro" id="IPR002371">
    <property type="entry name" value="FlgK"/>
</dbReference>
<dbReference type="GO" id="GO:0044780">
    <property type="term" value="P:bacterial-type flagellum assembly"/>
    <property type="evidence" value="ECO:0007669"/>
    <property type="project" value="InterPro"/>
</dbReference>
<evidence type="ECO:0000256" key="3">
    <source>
        <dbReference type="ARBA" id="ARBA00009677"/>
    </source>
</evidence>
<keyword evidence="5" id="KW-0964">Secreted</keyword>
<sequence length="487" mass="51334">MSLTSALRIAQNSLLNTARQTIVTTRNISEASNEDYVRRDPVVISSTSGARVVDIRRNTNEDLFRHSLQALSQSTAQTLIADTSGRLQRVVNGVENSTAPATLIQAFQDALQLYSSDPSNTLLASSAVNHAKELADGLNTASIAVQEFRGSIDRDLEDAVGKLNTLLGQFKSANDEVVRGTLAGVDVNDAFDQRDMLLRQISEYVSVSVVKRDSNDMALYTGQGVTLFETVPRAVTFDPLTSYAPGISGNAIRVDGVPVIGGSGANTDASGKLAAMIQMRDTVSVQTQSQLDEIARGLVTTFAEADAVGGGNPDLAGLFTYAGGPAIPPAGTISTGIALTLRVNGLFNPNVGGNPQLLRDGGANGAAYVSNTTGGTGYSQRLIDYVEKMSDPLATDINAGIAGSYSVSGYAETSLGWLESLRASATSSAESKKALHERLTGDHFASTGVSIDEEMSILIGLEQSYEASARIVRVVDEMLEALLMSVR</sequence>
<keyword evidence="9" id="KW-0966">Cell projection</keyword>
<dbReference type="NCBIfam" id="TIGR02492">
    <property type="entry name" value="flgK_ends"/>
    <property type="match status" value="1"/>
</dbReference>
<dbReference type="Proteomes" id="UP000291301">
    <property type="component" value="Unassembled WGS sequence"/>
</dbReference>
<dbReference type="InterPro" id="IPR053927">
    <property type="entry name" value="FlgK_helical"/>
</dbReference>
<dbReference type="OrthoDB" id="7181295at2"/>
<dbReference type="PANTHER" id="PTHR30033:SF1">
    <property type="entry name" value="FLAGELLAR HOOK-ASSOCIATED PROTEIN 1"/>
    <property type="match status" value="1"/>
</dbReference>
<gene>
    <name evidence="9" type="primary">flgK</name>
    <name evidence="9" type="ORF">E0D97_01930</name>
</gene>
<evidence type="ECO:0000256" key="5">
    <source>
        <dbReference type="ARBA" id="ARBA00022525"/>
    </source>
</evidence>
<evidence type="ECO:0000259" key="7">
    <source>
        <dbReference type="Pfam" id="PF06429"/>
    </source>
</evidence>
<comment type="similarity">
    <text evidence="3">Belongs to the flagella basal body rod proteins family.</text>
</comment>
<dbReference type="Pfam" id="PF22638">
    <property type="entry name" value="FlgK_D1"/>
    <property type="match status" value="1"/>
</dbReference>
<evidence type="ECO:0000256" key="1">
    <source>
        <dbReference type="ARBA" id="ARBA00004365"/>
    </source>
</evidence>
<dbReference type="GO" id="GO:0005198">
    <property type="term" value="F:structural molecule activity"/>
    <property type="evidence" value="ECO:0007669"/>
    <property type="project" value="InterPro"/>
</dbReference>
<comment type="subcellular location">
    <subcellularLocation>
        <location evidence="1">Bacterial flagellum</location>
    </subcellularLocation>
    <subcellularLocation>
        <location evidence="2">Secreted</location>
    </subcellularLocation>
</comment>
<evidence type="ECO:0000256" key="4">
    <source>
        <dbReference type="ARBA" id="ARBA00016244"/>
    </source>
</evidence>
<dbReference type="EMBL" id="SJST01000001">
    <property type="protein sequence ID" value="TCD16216.1"/>
    <property type="molecule type" value="Genomic_DNA"/>
</dbReference>
<keyword evidence="10" id="KW-1185">Reference proteome</keyword>
<dbReference type="Pfam" id="PF06429">
    <property type="entry name" value="Flg_bbr_C"/>
    <property type="match status" value="1"/>
</dbReference>
<feature type="domain" description="Flagellar hook-associated protein FlgK helical" evidence="8">
    <location>
        <begin position="89"/>
        <end position="309"/>
    </location>
</feature>
<evidence type="ECO:0000256" key="2">
    <source>
        <dbReference type="ARBA" id="ARBA00004613"/>
    </source>
</evidence>
<dbReference type="RefSeq" id="WP_131564889.1">
    <property type="nucleotide sequence ID" value="NZ_JAINFK010000001.1"/>
</dbReference>
<keyword evidence="9" id="KW-0969">Cilium</keyword>
<keyword evidence="6" id="KW-0975">Bacterial flagellum</keyword>
<evidence type="ECO:0000256" key="6">
    <source>
        <dbReference type="ARBA" id="ARBA00023143"/>
    </source>
</evidence>
<accession>A0A4R0PEI7</accession>
<dbReference type="PANTHER" id="PTHR30033">
    <property type="entry name" value="FLAGELLAR HOOK-ASSOCIATED PROTEIN 1"/>
    <property type="match status" value="1"/>
</dbReference>
<feature type="domain" description="Flagellar basal-body/hook protein C-terminal" evidence="7">
    <location>
        <begin position="447"/>
        <end position="483"/>
    </location>
</feature>
<keyword evidence="9" id="KW-0282">Flagellum</keyword>